<dbReference type="AlphaFoldDB" id="A0A1W1VK51"/>
<gene>
    <name evidence="1" type="ORF">SAMN00790413_01932</name>
</gene>
<dbReference type="RefSeq" id="WP_084049303.1">
    <property type="nucleotide sequence ID" value="NZ_FWWU01000009.1"/>
</dbReference>
<dbReference type="Proteomes" id="UP000192582">
    <property type="component" value="Unassembled WGS sequence"/>
</dbReference>
<evidence type="ECO:0000313" key="2">
    <source>
        <dbReference type="Proteomes" id="UP000192582"/>
    </source>
</evidence>
<dbReference type="OrthoDB" id="9890611at2"/>
<dbReference type="EMBL" id="FWWU01000009">
    <property type="protein sequence ID" value="SMB93314.1"/>
    <property type="molecule type" value="Genomic_DNA"/>
</dbReference>
<reference evidence="1 2" key="1">
    <citation type="submission" date="2017-04" db="EMBL/GenBank/DDBJ databases">
        <authorList>
            <person name="Afonso C.L."/>
            <person name="Miller P.J."/>
            <person name="Scott M.A."/>
            <person name="Spackman E."/>
            <person name="Goraichik I."/>
            <person name="Dimitrov K.M."/>
            <person name="Suarez D.L."/>
            <person name="Swayne D.E."/>
        </authorList>
    </citation>
    <scope>NUCLEOTIDE SEQUENCE [LARGE SCALE GENOMIC DNA]</scope>
    <source>
        <strain evidence="1 2">KR-140</strain>
    </source>
</reference>
<name>A0A1W1VK51_9DEIO</name>
<organism evidence="1 2">
    <name type="scientific">Deinococcus hopiensis KR-140</name>
    <dbReference type="NCBI Taxonomy" id="695939"/>
    <lineage>
        <taxon>Bacteria</taxon>
        <taxon>Thermotogati</taxon>
        <taxon>Deinococcota</taxon>
        <taxon>Deinococci</taxon>
        <taxon>Deinococcales</taxon>
        <taxon>Deinococcaceae</taxon>
        <taxon>Deinococcus</taxon>
    </lineage>
</organism>
<protein>
    <submittedName>
        <fullName evidence="1">Uncharacterized protein</fullName>
    </submittedName>
</protein>
<evidence type="ECO:0000313" key="1">
    <source>
        <dbReference type="EMBL" id="SMB93314.1"/>
    </source>
</evidence>
<dbReference type="STRING" id="695939.SAMN00790413_01932"/>
<accession>A0A1W1VK51</accession>
<sequence>MTAEQLAALLRLDFRPSDLGDTADQFTTRLQGITEAAVQRPDTTAIQQEAGARYSLLSAQLRQLTRKPERLKAASGAEVEQGLAARIAVVRADQQAQLALSGLNTVALTSSQVSSGSVAMEATF</sequence>
<proteinExistence type="predicted"/>
<keyword evidence="2" id="KW-1185">Reference proteome</keyword>